<dbReference type="AlphaFoldDB" id="A0A6S6QXT1"/>
<name>A0A6S6QXT1_9FIRM</name>
<gene>
    <name evidence="1" type="ORF">acsn021_02460</name>
</gene>
<dbReference type="RefSeq" id="WP_184093793.1">
    <property type="nucleotide sequence ID" value="NZ_AP023367.1"/>
</dbReference>
<organism evidence="1 2">
    <name type="scientific">Anaerocolumna cellulosilytica</name>
    <dbReference type="NCBI Taxonomy" id="433286"/>
    <lineage>
        <taxon>Bacteria</taxon>
        <taxon>Bacillati</taxon>
        <taxon>Bacillota</taxon>
        <taxon>Clostridia</taxon>
        <taxon>Lachnospirales</taxon>
        <taxon>Lachnospiraceae</taxon>
        <taxon>Anaerocolumna</taxon>
    </lineage>
</organism>
<evidence type="ECO:0000313" key="2">
    <source>
        <dbReference type="Proteomes" id="UP000515561"/>
    </source>
</evidence>
<sequence>MSYDINVLCMNQDNVSVLPFASEIELRNEIDFPNLGRYYSVWPFMCKSKGIWYSIGKDNDGYFNPMSIVDADFDNIIENSYIPYWVSDDEVKSNIKPLIVNAEYKNDFMRIIEFLLKQSPSRTIMFLGRYQGGEKEIVYGVLERQEFIKLLIQSKVLFNVCYIISDC</sequence>
<dbReference type="Proteomes" id="UP000515561">
    <property type="component" value="Chromosome"/>
</dbReference>
<dbReference type="KEGG" id="acel:acsn021_02460"/>
<keyword evidence="2" id="KW-1185">Reference proteome</keyword>
<reference evidence="1 2" key="1">
    <citation type="journal article" date="2016" name="Int. J. Syst. Evol. Microbiol.">
        <title>Descriptions of Anaerotaenia torta gen. nov., sp. nov. and Anaerocolumna cellulosilytica gen. nov., sp. nov. isolated from a methanogenic reactor of cattle waste.</title>
        <authorList>
            <person name="Uek A."/>
            <person name="Ohtaki Y."/>
            <person name="Kaku N."/>
            <person name="Ueki K."/>
        </authorList>
    </citation>
    <scope>NUCLEOTIDE SEQUENCE [LARGE SCALE GENOMIC DNA]</scope>
    <source>
        <strain evidence="1 2">SN021</strain>
    </source>
</reference>
<proteinExistence type="predicted"/>
<protein>
    <submittedName>
        <fullName evidence="1">Uncharacterized protein</fullName>
    </submittedName>
</protein>
<dbReference type="EMBL" id="AP023367">
    <property type="protein sequence ID" value="BCJ92677.1"/>
    <property type="molecule type" value="Genomic_DNA"/>
</dbReference>
<evidence type="ECO:0000313" key="1">
    <source>
        <dbReference type="EMBL" id="BCJ92677.1"/>
    </source>
</evidence>
<accession>A0A6S6QXT1</accession>